<keyword evidence="5" id="KW-0255">Endonuclease</keyword>
<dbReference type="CDD" id="cd00091">
    <property type="entry name" value="NUC"/>
    <property type="match status" value="1"/>
</dbReference>
<dbReference type="InterPro" id="IPR044925">
    <property type="entry name" value="His-Me_finger_sf"/>
</dbReference>
<dbReference type="AlphaFoldDB" id="A0A543DW96"/>
<dbReference type="InterPro" id="IPR020821">
    <property type="entry name" value="ENPP1-3/EXOG-like_nuc-like"/>
</dbReference>
<dbReference type="PANTHER" id="PTHR13966">
    <property type="entry name" value="ENDONUCLEASE RELATED"/>
    <property type="match status" value="1"/>
</dbReference>
<dbReference type="Gene3D" id="3.40.570.10">
    <property type="entry name" value="Extracellular Endonuclease, subunit A"/>
    <property type="match status" value="1"/>
</dbReference>
<name>A0A543DW96_9PSEU</name>
<reference evidence="5 6" key="1">
    <citation type="submission" date="2019-06" db="EMBL/GenBank/DDBJ databases">
        <title>Sequencing the genomes of 1000 actinobacteria strains.</title>
        <authorList>
            <person name="Klenk H.-P."/>
        </authorList>
    </citation>
    <scope>NUCLEOTIDE SEQUENCE [LARGE SCALE GENOMIC DNA]</scope>
    <source>
        <strain evidence="5 6">DSM 45301</strain>
    </source>
</reference>
<dbReference type="GO" id="GO:0003676">
    <property type="term" value="F:nucleic acid binding"/>
    <property type="evidence" value="ECO:0007669"/>
    <property type="project" value="InterPro"/>
</dbReference>
<dbReference type="GO" id="GO:0046872">
    <property type="term" value="F:metal ion binding"/>
    <property type="evidence" value="ECO:0007669"/>
    <property type="project" value="UniProtKB-KW"/>
</dbReference>
<evidence type="ECO:0000313" key="6">
    <source>
        <dbReference type="Proteomes" id="UP000315677"/>
    </source>
</evidence>
<keyword evidence="5" id="KW-0540">Nuclease</keyword>
<dbReference type="GO" id="GO:0016787">
    <property type="term" value="F:hydrolase activity"/>
    <property type="evidence" value="ECO:0007669"/>
    <property type="project" value="InterPro"/>
</dbReference>
<evidence type="ECO:0000256" key="1">
    <source>
        <dbReference type="PIRSR" id="PIRSR640255-1"/>
    </source>
</evidence>
<keyword evidence="6" id="KW-1185">Reference proteome</keyword>
<dbReference type="PANTHER" id="PTHR13966:SF5">
    <property type="entry name" value="ENDONUCLEASE G, MITOCHONDRIAL"/>
    <property type="match status" value="1"/>
</dbReference>
<dbReference type="EMBL" id="VFPA01000001">
    <property type="protein sequence ID" value="TQM13610.1"/>
    <property type="molecule type" value="Genomic_DNA"/>
</dbReference>
<accession>A0A543DW96</accession>
<organism evidence="5 6">
    <name type="scientific">Pseudonocardia kunmingensis</name>
    <dbReference type="NCBI Taxonomy" id="630975"/>
    <lineage>
        <taxon>Bacteria</taxon>
        <taxon>Bacillati</taxon>
        <taxon>Actinomycetota</taxon>
        <taxon>Actinomycetes</taxon>
        <taxon>Pseudonocardiales</taxon>
        <taxon>Pseudonocardiaceae</taxon>
        <taxon>Pseudonocardia</taxon>
    </lineage>
</organism>
<dbReference type="SMART" id="SM00477">
    <property type="entry name" value="NUC"/>
    <property type="match status" value="1"/>
</dbReference>
<sequence length="271" mass="29885">MTTPHPTGYNPDFLGIPAPMPTAPGVTTVPLAYTHFSTLHRPDRRLAAATAVAIDGATLRDVERSDDWRTDDRLPHEQQAGEDIYVDNDLDRGHLVRRRDPVWGEQAEAERAESETFFYTNAAPQASSFNQDRQLWLGLEDYLLDNAADHDRKLVVFTGPVLTDDDPQYRGLQIPLQFWKIGGFSTDGALGTTGYLLDQTPQLGDLQQEGEPPPLGEFRTFQVPLARIAELTGLDLGPLAAADRMPVPEPAEAALSDPAIRLTAYTDIRGL</sequence>
<feature type="active site" description="Proton acceptor" evidence="1">
    <location>
        <position position="94"/>
    </location>
</feature>
<evidence type="ECO:0000313" key="5">
    <source>
        <dbReference type="EMBL" id="TQM13610.1"/>
    </source>
</evidence>
<evidence type="ECO:0000256" key="2">
    <source>
        <dbReference type="PIRSR" id="PIRSR640255-2"/>
    </source>
</evidence>
<dbReference type="Proteomes" id="UP000315677">
    <property type="component" value="Unassembled WGS sequence"/>
</dbReference>
<protein>
    <submittedName>
        <fullName evidence="5">Endonuclease G</fullName>
    </submittedName>
</protein>
<keyword evidence="5" id="KW-0378">Hydrolase</keyword>
<evidence type="ECO:0000259" key="4">
    <source>
        <dbReference type="SMART" id="SM00892"/>
    </source>
</evidence>
<keyword evidence="2" id="KW-0479">Metal-binding</keyword>
<dbReference type="RefSeq" id="WP_211365977.1">
    <property type="nucleotide sequence ID" value="NZ_VFPA01000001.1"/>
</dbReference>
<feature type="domain" description="DNA/RNA non-specific endonuclease/pyrophosphatase/phosphodiesterase" evidence="4">
    <location>
        <begin position="32"/>
        <end position="243"/>
    </location>
</feature>
<dbReference type="Pfam" id="PF01223">
    <property type="entry name" value="Endonuclease_NS"/>
    <property type="match status" value="1"/>
</dbReference>
<dbReference type="InterPro" id="IPR040255">
    <property type="entry name" value="Non-specific_endonuclease"/>
</dbReference>
<feature type="binding site" evidence="2">
    <location>
        <position position="130"/>
    </location>
    <ligand>
        <name>Mg(2+)</name>
        <dbReference type="ChEBI" id="CHEBI:18420"/>
        <note>catalytic</note>
    </ligand>
</feature>
<dbReference type="InterPro" id="IPR044929">
    <property type="entry name" value="DNA/RNA_non-sp_Endonuclease_sf"/>
</dbReference>
<gene>
    <name evidence="5" type="ORF">FB558_0362</name>
</gene>
<dbReference type="SUPFAM" id="SSF54060">
    <property type="entry name" value="His-Me finger endonucleases"/>
    <property type="match status" value="1"/>
</dbReference>
<dbReference type="GO" id="GO:0004519">
    <property type="term" value="F:endonuclease activity"/>
    <property type="evidence" value="ECO:0007669"/>
    <property type="project" value="UniProtKB-KW"/>
</dbReference>
<dbReference type="InterPro" id="IPR001604">
    <property type="entry name" value="Endo_G_ENPP1-like_dom"/>
</dbReference>
<dbReference type="SMART" id="SM00892">
    <property type="entry name" value="Endonuclease_NS"/>
    <property type="match status" value="1"/>
</dbReference>
<evidence type="ECO:0000259" key="3">
    <source>
        <dbReference type="SMART" id="SM00477"/>
    </source>
</evidence>
<proteinExistence type="predicted"/>
<feature type="domain" description="ENPP1-3/EXOG-like endonuclease/phosphodiesterase" evidence="3">
    <location>
        <begin position="33"/>
        <end position="243"/>
    </location>
</feature>
<comment type="caution">
    <text evidence="5">The sequence shown here is derived from an EMBL/GenBank/DDBJ whole genome shotgun (WGS) entry which is preliminary data.</text>
</comment>